<dbReference type="RefSeq" id="WP_106256333.1">
    <property type="nucleotide sequence ID" value="NZ_CAWNSW010000012.1"/>
</dbReference>
<dbReference type="Gene3D" id="2.30.30.400">
    <property type="entry name" value="Rof-like"/>
    <property type="match status" value="1"/>
</dbReference>
<dbReference type="OrthoDB" id="5344363at2"/>
<dbReference type="SUPFAM" id="SSF101744">
    <property type="entry name" value="Rof/RNase P subunit-like"/>
    <property type="match status" value="1"/>
</dbReference>
<dbReference type="InterPro" id="IPR038626">
    <property type="entry name" value="Rof-like_sf"/>
</dbReference>
<dbReference type="Proteomes" id="UP000239576">
    <property type="component" value="Unassembled WGS sequence"/>
</dbReference>
<reference evidence="2" key="1">
    <citation type="submission" date="2018-02" db="EMBL/GenBank/DDBJ databases">
        <authorList>
            <person name="Moore K."/>
            <person name="Momper L."/>
        </authorList>
    </citation>
    <scope>NUCLEOTIDE SEQUENCE [LARGE SCALE GENOMIC DNA]</scope>
    <source>
        <strain evidence="2">ULC18</strain>
    </source>
</reference>
<keyword evidence="2" id="KW-1185">Reference proteome</keyword>
<organism evidence="1 2">
    <name type="scientific">Stenomitos frigidus ULC18</name>
    <dbReference type="NCBI Taxonomy" id="2107698"/>
    <lineage>
        <taxon>Bacteria</taxon>
        <taxon>Bacillati</taxon>
        <taxon>Cyanobacteriota</taxon>
        <taxon>Cyanophyceae</taxon>
        <taxon>Leptolyngbyales</taxon>
        <taxon>Leptolyngbyaceae</taxon>
        <taxon>Stenomitos</taxon>
    </lineage>
</organism>
<reference evidence="1 2" key="2">
    <citation type="submission" date="2018-03" db="EMBL/GenBank/DDBJ databases">
        <title>The ancient ancestry and fast evolution of plastids.</title>
        <authorList>
            <person name="Moore K.R."/>
            <person name="Magnabosco C."/>
            <person name="Momper L."/>
            <person name="Gold D.A."/>
            <person name="Bosak T."/>
            <person name="Fournier G.P."/>
        </authorList>
    </citation>
    <scope>NUCLEOTIDE SEQUENCE [LARGE SCALE GENOMIC DNA]</scope>
    <source>
        <strain evidence="1 2">ULC18</strain>
    </source>
</reference>
<accession>A0A2T1EA07</accession>
<dbReference type="AlphaFoldDB" id="A0A2T1EA07"/>
<proteinExistence type="predicted"/>
<evidence type="ECO:0000313" key="2">
    <source>
        <dbReference type="Proteomes" id="UP000239576"/>
    </source>
</evidence>
<gene>
    <name evidence="1" type="ORF">C7B82_10925</name>
</gene>
<sequence length="86" mass="9796">MDDYRLVDCGFHDQLEALSTLRQTCQITYRNVVKESVAEELVEVRTQIIDVYAANKADFLKLSDGTEIRLDRLLSVDGKPICFTQA</sequence>
<name>A0A2T1EA07_9CYAN</name>
<protein>
    <recommendedName>
        <fullName evidence="3">Rho-binding antiterminator</fullName>
    </recommendedName>
</protein>
<dbReference type="InterPro" id="IPR023534">
    <property type="entry name" value="Rof/RNase_P-like"/>
</dbReference>
<dbReference type="EMBL" id="PVWK01000061">
    <property type="protein sequence ID" value="PSB29533.1"/>
    <property type="molecule type" value="Genomic_DNA"/>
</dbReference>
<evidence type="ECO:0000313" key="1">
    <source>
        <dbReference type="EMBL" id="PSB29533.1"/>
    </source>
</evidence>
<evidence type="ECO:0008006" key="3">
    <source>
        <dbReference type="Google" id="ProtNLM"/>
    </source>
</evidence>
<comment type="caution">
    <text evidence="1">The sequence shown here is derived from an EMBL/GenBank/DDBJ whole genome shotgun (WGS) entry which is preliminary data.</text>
</comment>